<feature type="transmembrane region" description="Helical" evidence="9">
    <location>
        <begin position="28"/>
        <end position="50"/>
    </location>
</feature>
<keyword evidence="12" id="KW-1185">Reference proteome</keyword>
<keyword evidence="3 9" id="KW-1133">Transmembrane helix</keyword>
<feature type="transmembrane region" description="Helical" evidence="9">
    <location>
        <begin position="62"/>
        <end position="82"/>
    </location>
</feature>
<keyword evidence="2 8" id="KW-0812">Transmembrane</keyword>
<dbReference type="PROSITE" id="PS50262">
    <property type="entry name" value="G_PROTEIN_RECEP_F1_2"/>
    <property type="match status" value="1"/>
</dbReference>
<dbReference type="GO" id="GO:0004930">
    <property type="term" value="F:G protein-coupled receptor activity"/>
    <property type="evidence" value="ECO:0007669"/>
    <property type="project" value="UniProtKB-KW"/>
</dbReference>
<evidence type="ECO:0000259" key="10">
    <source>
        <dbReference type="PROSITE" id="PS50262"/>
    </source>
</evidence>
<keyword evidence="4 8" id="KW-0297">G-protein coupled receptor</keyword>
<feature type="transmembrane region" description="Helical" evidence="9">
    <location>
        <begin position="137"/>
        <end position="158"/>
    </location>
</feature>
<dbReference type="InterPro" id="IPR050125">
    <property type="entry name" value="GPCR_opsins"/>
</dbReference>
<dbReference type="AlphaFoldDB" id="A0AAD9K7K3"/>
<dbReference type="GO" id="GO:0016020">
    <property type="term" value="C:membrane"/>
    <property type="evidence" value="ECO:0007669"/>
    <property type="project" value="UniProtKB-SubCell"/>
</dbReference>
<keyword evidence="6 8" id="KW-0675">Receptor</keyword>
<feature type="transmembrane region" description="Helical" evidence="9">
    <location>
        <begin position="276"/>
        <end position="295"/>
    </location>
</feature>
<dbReference type="Proteomes" id="UP001209878">
    <property type="component" value="Unassembled WGS sequence"/>
</dbReference>
<evidence type="ECO:0000313" key="12">
    <source>
        <dbReference type="Proteomes" id="UP001209878"/>
    </source>
</evidence>
<dbReference type="PANTHER" id="PTHR24240">
    <property type="entry name" value="OPSIN"/>
    <property type="match status" value="1"/>
</dbReference>
<dbReference type="CDD" id="cd00637">
    <property type="entry name" value="7tm_classA_rhodopsin-like"/>
    <property type="match status" value="1"/>
</dbReference>
<dbReference type="Pfam" id="PF00001">
    <property type="entry name" value="7tm_1"/>
    <property type="match status" value="1"/>
</dbReference>
<dbReference type="SUPFAM" id="SSF81321">
    <property type="entry name" value="Family A G protein-coupled receptor-like"/>
    <property type="match status" value="1"/>
</dbReference>
<keyword evidence="7 8" id="KW-0807">Transducer</keyword>
<evidence type="ECO:0000256" key="4">
    <source>
        <dbReference type="ARBA" id="ARBA00023040"/>
    </source>
</evidence>
<evidence type="ECO:0000256" key="2">
    <source>
        <dbReference type="ARBA" id="ARBA00022692"/>
    </source>
</evidence>
<dbReference type="InterPro" id="IPR000276">
    <property type="entry name" value="GPCR_Rhodpsn"/>
</dbReference>
<dbReference type="PROSITE" id="PS00237">
    <property type="entry name" value="G_PROTEIN_RECEP_F1_1"/>
    <property type="match status" value="1"/>
</dbReference>
<feature type="domain" description="G-protein coupled receptors family 1 profile" evidence="10">
    <location>
        <begin position="40"/>
        <end position="322"/>
    </location>
</feature>
<reference evidence="11" key="1">
    <citation type="journal article" date="2023" name="Mol. Biol. Evol.">
        <title>Third-Generation Sequencing Reveals the Adaptive Role of the Epigenome in Three Deep-Sea Polychaetes.</title>
        <authorList>
            <person name="Perez M."/>
            <person name="Aroh O."/>
            <person name="Sun Y."/>
            <person name="Lan Y."/>
            <person name="Juniper S.K."/>
            <person name="Young C.R."/>
            <person name="Angers B."/>
            <person name="Qian P.Y."/>
        </authorList>
    </citation>
    <scope>NUCLEOTIDE SEQUENCE</scope>
    <source>
        <strain evidence="11">R07B-5</strain>
    </source>
</reference>
<comment type="caution">
    <text evidence="11">The sequence shown here is derived from an EMBL/GenBank/DDBJ whole genome shotgun (WGS) entry which is preliminary data.</text>
</comment>
<dbReference type="EMBL" id="JAODUO010001363">
    <property type="protein sequence ID" value="KAK2165465.1"/>
    <property type="molecule type" value="Genomic_DNA"/>
</dbReference>
<feature type="transmembrane region" description="Helical" evidence="9">
    <location>
        <begin position="94"/>
        <end position="116"/>
    </location>
</feature>
<keyword evidence="5 9" id="KW-0472">Membrane</keyword>
<dbReference type="InterPro" id="IPR017452">
    <property type="entry name" value="GPCR_Rhodpsn_7TM"/>
</dbReference>
<evidence type="ECO:0000256" key="5">
    <source>
        <dbReference type="ARBA" id="ARBA00023136"/>
    </source>
</evidence>
<evidence type="ECO:0000256" key="6">
    <source>
        <dbReference type="ARBA" id="ARBA00023170"/>
    </source>
</evidence>
<evidence type="ECO:0000256" key="9">
    <source>
        <dbReference type="SAM" id="Phobius"/>
    </source>
</evidence>
<evidence type="ECO:0000313" key="11">
    <source>
        <dbReference type="EMBL" id="KAK2165465.1"/>
    </source>
</evidence>
<organism evidence="11 12">
    <name type="scientific">Ridgeia piscesae</name>
    <name type="common">Tubeworm</name>
    <dbReference type="NCBI Taxonomy" id="27915"/>
    <lineage>
        <taxon>Eukaryota</taxon>
        <taxon>Metazoa</taxon>
        <taxon>Spiralia</taxon>
        <taxon>Lophotrochozoa</taxon>
        <taxon>Annelida</taxon>
        <taxon>Polychaeta</taxon>
        <taxon>Sedentaria</taxon>
        <taxon>Canalipalpata</taxon>
        <taxon>Sabellida</taxon>
        <taxon>Siboglinidae</taxon>
        <taxon>Ridgeia</taxon>
    </lineage>
</organism>
<accession>A0AAD9K7K3</accession>
<feature type="transmembrane region" description="Helical" evidence="9">
    <location>
        <begin position="183"/>
        <end position="206"/>
    </location>
</feature>
<feature type="transmembrane region" description="Helical" evidence="9">
    <location>
        <begin position="307"/>
        <end position="325"/>
    </location>
</feature>
<comment type="subcellular location">
    <subcellularLocation>
        <location evidence="1">Membrane</location>
        <topology evidence="1">Multi-pass membrane protein</topology>
    </subcellularLocation>
</comment>
<comment type="similarity">
    <text evidence="8">Belongs to the G-protein coupled receptor 1 family.</text>
</comment>
<name>A0AAD9K7K3_RIDPI</name>
<protein>
    <recommendedName>
        <fullName evidence="10">G-protein coupled receptors family 1 profile domain-containing protein</fullName>
    </recommendedName>
</protein>
<dbReference type="Gene3D" id="1.20.1070.10">
    <property type="entry name" value="Rhodopsin 7-helix transmembrane proteins"/>
    <property type="match status" value="1"/>
</dbReference>
<evidence type="ECO:0000256" key="8">
    <source>
        <dbReference type="RuleBase" id="RU000688"/>
    </source>
</evidence>
<evidence type="ECO:0000256" key="1">
    <source>
        <dbReference type="ARBA" id="ARBA00004141"/>
    </source>
</evidence>
<gene>
    <name evidence="11" type="ORF">NP493_1363g00033</name>
</gene>
<evidence type="ECO:0000256" key="3">
    <source>
        <dbReference type="ARBA" id="ARBA00022989"/>
    </source>
</evidence>
<evidence type="ECO:0000256" key="7">
    <source>
        <dbReference type="ARBA" id="ARBA00023224"/>
    </source>
</evidence>
<proteinExistence type="inferred from homology"/>
<sequence>MIKHATNANWSDIHLEQISGGVTTTLRVMLLCFFCLGVVGNVLTITSIALTRSLHSVPNVYLCNLAASDLTICIIAMPSTFVGYTVHIPDELCVVLAEIIFSCIMVSLMSITMVAVNRYVLVVKPRQYYVTVYTRKNVTASIATIWLLGALYGTPPLFGFGEYVYSHRFGGCFPRMDTFDSALFLRIFGGGLSLFPAMLVSLFCYISIGITFRWVLVTFRCVFVTFSRARRKVVSATVTEATACWSVQLQTTLATTSMKHDAATRRRSMVFLLRKLAVVWGVFVCCWLPVTVLHIDRRVDPQVMHVAFVLALANSAVNVITYGALSKDIRAAYRRTLWCRRE</sequence>
<dbReference type="PRINTS" id="PR00237">
    <property type="entry name" value="GPCRRHODOPSN"/>
</dbReference>